<dbReference type="EMBL" id="ML986497">
    <property type="protein sequence ID" value="KAF2275457.1"/>
    <property type="molecule type" value="Genomic_DNA"/>
</dbReference>
<reference evidence="1" key="1">
    <citation type="journal article" date="2020" name="Stud. Mycol.">
        <title>101 Dothideomycetes genomes: a test case for predicting lifestyles and emergence of pathogens.</title>
        <authorList>
            <person name="Haridas S."/>
            <person name="Albert R."/>
            <person name="Binder M."/>
            <person name="Bloem J."/>
            <person name="Labutti K."/>
            <person name="Salamov A."/>
            <person name="Andreopoulos B."/>
            <person name="Baker S."/>
            <person name="Barry K."/>
            <person name="Bills G."/>
            <person name="Bluhm B."/>
            <person name="Cannon C."/>
            <person name="Castanera R."/>
            <person name="Culley D."/>
            <person name="Daum C."/>
            <person name="Ezra D."/>
            <person name="Gonzalez J."/>
            <person name="Henrissat B."/>
            <person name="Kuo A."/>
            <person name="Liang C."/>
            <person name="Lipzen A."/>
            <person name="Lutzoni F."/>
            <person name="Magnuson J."/>
            <person name="Mondo S."/>
            <person name="Nolan M."/>
            <person name="Ohm R."/>
            <person name="Pangilinan J."/>
            <person name="Park H.-J."/>
            <person name="Ramirez L."/>
            <person name="Alfaro M."/>
            <person name="Sun H."/>
            <person name="Tritt A."/>
            <person name="Yoshinaga Y."/>
            <person name="Zwiers L.-H."/>
            <person name="Turgeon B."/>
            <person name="Goodwin S."/>
            <person name="Spatafora J."/>
            <person name="Crous P."/>
            <person name="Grigoriev I."/>
        </authorList>
    </citation>
    <scope>NUCLEOTIDE SEQUENCE</scope>
    <source>
        <strain evidence="1">CBS 379.55</strain>
    </source>
</reference>
<dbReference type="AlphaFoldDB" id="A0A6A6JGI8"/>
<dbReference type="Proteomes" id="UP000800097">
    <property type="component" value="Unassembled WGS sequence"/>
</dbReference>
<proteinExistence type="predicted"/>
<sequence>MAAAVSRQIIEACARETRGLLDKTGPEVTESHHCRVAHLSLSLRILFDFLGICAYRLASILRIACYYIKRVS</sequence>
<dbReference type="GeneID" id="54551776"/>
<name>A0A6A6JGI8_WESOR</name>
<evidence type="ECO:0000313" key="2">
    <source>
        <dbReference type="Proteomes" id="UP000800097"/>
    </source>
</evidence>
<dbReference type="RefSeq" id="XP_033652996.1">
    <property type="nucleotide sequence ID" value="XM_033798601.1"/>
</dbReference>
<keyword evidence="2" id="KW-1185">Reference proteome</keyword>
<organism evidence="1 2">
    <name type="scientific">Westerdykella ornata</name>
    <dbReference type="NCBI Taxonomy" id="318751"/>
    <lineage>
        <taxon>Eukaryota</taxon>
        <taxon>Fungi</taxon>
        <taxon>Dikarya</taxon>
        <taxon>Ascomycota</taxon>
        <taxon>Pezizomycotina</taxon>
        <taxon>Dothideomycetes</taxon>
        <taxon>Pleosporomycetidae</taxon>
        <taxon>Pleosporales</taxon>
        <taxon>Sporormiaceae</taxon>
        <taxon>Westerdykella</taxon>
    </lineage>
</organism>
<evidence type="ECO:0000313" key="1">
    <source>
        <dbReference type="EMBL" id="KAF2275457.1"/>
    </source>
</evidence>
<gene>
    <name evidence="1" type="ORF">EI97DRAFT_434299</name>
</gene>
<protein>
    <submittedName>
        <fullName evidence="1">Uncharacterized protein</fullName>
    </submittedName>
</protein>
<accession>A0A6A6JGI8</accession>